<dbReference type="InterPro" id="IPR011991">
    <property type="entry name" value="ArsR-like_HTH"/>
</dbReference>
<evidence type="ECO:0000313" key="11">
    <source>
        <dbReference type="Proteomes" id="UP000254425"/>
    </source>
</evidence>
<dbReference type="CDD" id="cd00090">
    <property type="entry name" value="HTH_ARSR"/>
    <property type="match status" value="1"/>
</dbReference>
<dbReference type="RefSeq" id="WP_208878272.1">
    <property type="nucleotide sequence ID" value="NZ_CP031320.1"/>
</dbReference>
<organism evidence="10 11">
    <name type="scientific">Streptomyces armeniacus</name>
    <dbReference type="NCBI Taxonomy" id="83291"/>
    <lineage>
        <taxon>Bacteria</taxon>
        <taxon>Bacillati</taxon>
        <taxon>Actinomycetota</taxon>
        <taxon>Actinomycetes</taxon>
        <taxon>Kitasatosporales</taxon>
        <taxon>Streptomycetaceae</taxon>
        <taxon>Streptomyces</taxon>
    </lineage>
</organism>
<feature type="domain" description="IclR-ED" evidence="9">
    <location>
        <begin position="65"/>
        <end position="256"/>
    </location>
</feature>
<dbReference type="EMBL" id="CP031320">
    <property type="protein sequence ID" value="AXK33432.1"/>
    <property type="molecule type" value="Genomic_DNA"/>
</dbReference>
<dbReference type="InterPro" id="IPR050707">
    <property type="entry name" value="HTH_MetabolicPath_Reg"/>
</dbReference>
<dbReference type="Proteomes" id="UP000254425">
    <property type="component" value="Chromosome"/>
</dbReference>
<dbReference type="InterPro" id="IPR036390">
    <property type="entry name" value="WH_DNA-bd_sf"/>
</dbReference>
<comment type="function">
    <text evidence="6">May be an activator protein for the gylABX operon.</text>
</comment>
<evidence type="ECO:0000256" key="5">
    <source>
        <dbReference type="ARBA" id="ARBA00023163"/>
    </source>
</evidence>
<dbReference type="SUPFAM" id="SSF46785">
    <property type="entry name" value="Winged helix' DNA-binding domain"/>
    <property type="match status" value="1"/>
</dbReference>
<evidence type="ECO:0000256" key="7">
    <source>
        <dbReference type="ARBA" id="ARBA00070406"/>
    </source>
</evidence>
<evidence type="ECO:0000256" key="3">
    <source>
        <dbReference type="ARBA" id="ARBA00023125"/>
    </source>
</evidence>
<keyword evidence="4" id="KW-0010">Activator</keyword>
<dbReference type="PANTHER" id="PTHR30136">
    <property type="entry name" value="HELIX-TURN-HELIX TRANSCRIPTIONAL REGULATOR, ICLR FAMILY"/>
    <property type="match status" value="1"/>
</dbReference>
<dbReference type="AlphaFoldDB" id="A0A345XP66"/>
<protein>
    <recommendedName>
        <fullName evidence="7">Glycerol operon regulatory protein</fullName>
    </recommendedName>
</protein>
<keyword evidence="1" id="KW-0319">Glycerol metabolism</keyword>
<dbReference type="GO" id="GO:0045892">
    <property type="term" value="P:negative regulation of DNA-templated transcription"/>
    <property type="evidence" value="ECO:0007669"/>
    <property type="project" value="TreeGrafter"/>
</dbReference>
<dbReference type="InterPro" id="IPR036388">
    <property type="entry name" value="WH-like_DNA-bd_sf"/>
</dbReference>
<dbReference type="SMART" id="SM00346">
    <property type="entry name" value="HTH_ICLR"/>
    <property type="match status" value="1"/>
</dbReference>
<dbReference type="GO" id="GO:0003700">
    <property type="term" value="F:DNA-binding transcription factor activity"/>
    <property type="evidence" value="ECO:0007669"/>
    <property type="project" value="TreeGrafter"/>
</dbReference>
<dbReference type="KEGG" id="sarm:DVA86_12985"/>
<evidence type="ECO:0000259" key="9">
    <source>
        <dbReference type="PROSITE" id="PS51078"/>
    </source>
</evidence>
<dbReference type="SUPFAM" id="SSF55781">
    <property type="entry name" value="GAF domain-like"/>
    <property type="match status" value="1"/>
</dbReference>
<keyword evidence="11" id="KW-1185">Reference proteome</keyword>
<accession>A0A345XP66</accession>
<evidence type="ECO:0000256" key="6">
    <source>
        <dbReference type="ARBA" id="ARBA00058938"/>
    </source>
</evidence>
<dbReference type="FunFam" id="1.10.10.10:FF:000056">
    <property type="entry name" value="IclR family transcriptional regulator"/>
    <property type="match status" value="1"/>
</dbReference>
<dbReference type="GO" id="GO:0006071">
    <property type="term" value="P:glycerol metabolic process"/>
    <property type="evidence" value="ECO:0007669"/>
    <property type="project" value="UniProtKB-KW"/>
</dbReference>
<name>A0A345XP66_9ACTN</name>
<keyword evidence="3" id="KW-0238">DNA-binding</keyword>
<keyword evidence="2" id="KW-0805">Transcription regulation</keyword>
<evidence type="ECO:0000256" key="4">
    <source>
        <dbReference type="ARBA" id="ARBA00023159"/>
    </source>
</evidence>
<dbReference type="GO" id="GO:0003677">
    <property type="term" value="F:DNA binding"/>
    <property type="evidence" value="ECO:0007669"/>
    <property type="project" value="UniProtKB-KW"/>
</dbReference>
<dbReference type="InterPro" id="IPR014757">
    <property type="entry name" value="Tscrpt_reg_IclR_C"/>
</dbReference>
<evidence type="ECO:0000256" key="2">
    <source>
        <dbReference type="ARBA" id="ARBA00023015"/>
    </source>
</evidence>
<reference evidence="10 11" key="1">
    <citation type="submission" date="2018-07" db="EMBL/GenBank/DDBJ databases">
        <title>Draft genome of the type strain Streptomyces armeniacus ATCC 15676.</title>
        <authorList>
            <person name="Labana P."/>
            <person name="Gosse J.T."/>
            <person name="Boddy C.N."/>
        </authorList>
    </citation>
    <scope>NUCLEOTIDE SEQUENCE [LARGE SCALE GENOMIC DNA]</scope>
    <source>
        <strain evidence="10 11">ATCC 15676</strain>
    </source>
</reference>
<dbReference type="Pfam" id="PF01614">
    <property type="entry name" value="IclR_C"/>
    <property type="match status" value="1"/>
</dbReference>
<dbReference type="InterPro" id="IPR005471">
    <property type="entry name" value="Tscrpt_reg_IclR_N"/>
</dbReference>
<keyword evidence="5" id="KW-0804">Transcription</keyword>
<sequence length="266" mass="27887">MVQAVQRAARILRELATSGPRLGVTELADRMGVAKPTAHALLRTLEAEGLVVQDRESAKYQLGPDLVLLGNAYLDTQELRTRSVTWADLLATQSGEAVWVAVLNGDHMLVVHHAFRPEGAVQILEVGASIPWSTCALGKAVVAFAPEEERERLLSAALAVLTGASITDAGALGEQLDQARRLGYAVEDQESALGDAGIAAPVFDRSGGVAGAIGVVGPVERLLADPAGQGARQEPRQELAVAVRETARSLSRDLGAPRGTARRAGA</sequence>
<feature type="domain" description="HTH iclR-type" evidence="8">
    <location>
        <begin position="2"/>
        <end position="64"/>
    </location>
</feature>
<dbReference type="PROSITE" id="PS51078">
    <property type="entry name" value="ICLR_ED"/>
    <property type="match status" value="1"/>
</dbReference>
<evidence type="ECO:0000313" key="10">
    <source>
        <dbReference type="EMBL" id="AXK33432.1"/>
    </source>
</evidence>
<evidence type="ECO:0000259" key="8">
    <source>
        <dbReference type="PROSITE" id="PS51077"/>
    </source>
</evidence>
<dbReference type="PANTHER" id="PTHR30136:SF24">
    <property type="entry name" value="HTH-TYPE TRANSCRIPTIONAL REPRESSOR ALLR"/>
    <property type="match status" value="1"/>
</dbReference>
<dbReference type="Gene3D" id="1.10.10.10">
    <property type="entry name" value="Winged helix-like DNA-binding domain superfamily/Winged helix DNA-binding domain"/>
    <property type="match status" value="1"/>
</dbReference>
<dbReference type="Pfam" id="PF09339">
    <property type="entry name" value="HTH_IclR"/>
    <property type="match status" value="1"/>
</dbReference>
<gene>
    <name evidence="10" type="ORF">DVA86_12985</name>
</gene>
<dbReference type="Gene3D" id="3.30.450.40">
    <property type="match status" value="1"/>
</dbReference>
<dbReference type="InterPro" id="IPR029016">
    <property type="entry name" value="GAF-like_dom_sf"/>
</dbReference>
<dbReference type="PROSITE" id="PS51077">
    <property type="entry name" value="HTH_ICLR"/>
    <property type="match status" value="1"/>
</dbReference>
<proteinExistence type="predicted"/>
<evidence type="ECO:0000256" key="1">
    <source>
        <dbReference type="ARBA" id="ARBA00022798"/>
    </source>
</evidence>